<feature type="compositionally biased region" description="Polar residues" evidence="4">
    <location>
        <begin position="323"/>
        <end position="334"/>
    </location>
</feature>
<feature type="coiled-coil region" evidence="3">
    <location>
        <begin position="97"/>
        <end position="131"/>
    </location>
</feature>
<comment type="similarity">
    <text evidence="1">Belongs to the shugoshin family.</text>
</comment>
<proteinExistence type="inferred from homology"/>
<dbReference type="GO" id="GO:0045144">
    <property type="term" value="P:meiotic sister chromatid segregation"/>
    <property type="evidence" value="ECO:0007669"/>
    <property type="project" value="InterPro"/>
</dbReference>
<dbReference type="GO" id="GO:0000775">
    <property type="term" value="C:chromosome, centromeric region"/>
    <property type="evidence" value="ECO:0007669"/>
    <property type="project" value="InterPro"/>
</dbReference>
<reference evidence="7" key="1">
    <citation type="submission" date="2025-08" db="UniProtKB">
        <authorList>
            <consortium name="RefSeq"/>
        </authorList>
    </citation>
    <scope>IDENTIFICATION</scope>
</reference>
<feature type="compositionally biased region" description="Basic and acidic residues" evidence="4">
    <location>
        <begin position="263"/>
        <end position="277"/>
    </location>
</feature>
<keyword evidence="2" id="KW-0159">Chromosome partition</keyword>
<dbReference type="GO" id="GO:0034090">
    <property type="term" value="P:maintenance of meiotic sister chromatid cohesion"/>
    <property type="evidence" value="ECO:0007669"/>
    <property type="project" value="InterPro"/>
</dbReference>
<evidence type="ECO:0000256" key="1">
    <source>
        <dbReference type="ARBA" id="ARBA00010845"/>
    </source>
</evidence>
<organism evidence="6 7">
    <name type="scientific">Populus euphratica</name>
    <name type="common">Euphrates poplar</name>
    <dbReference type="NCBI Taxonomy" id="75702"/>
    <lineage>
        <taxon>Eukaryota</taxon>
        <taxon>Viridiplantae</taxon>
        <taxon>Streptophyta</taxon>
        <taxon>Embryophyta</taxon>
        <taxon>Tracheophyta</taxon>
        <taxon>Spermatophyta</taxon>
        <taxon>Magnoliopsida</taxon>
        <taxon>eudicotyledons</taxon>
        <taxon>Gunneridae</taxon>
        <taxon>Pentapetalae</taxon>
        <taxon>rosids</taxon>
        <taxon>fabids</taxon>
        <taxon>Malpighiales</taxon>
        <taxon>Salicaceae</taxon>
        <taxon>Saliceae</taxon>
        <taxon>Populus</taxon>
    </lineage>
</organism>
<accession>A0AAJ6XMU6</accession>
<evidence type="ECO:0000313" key="7">
    <source>
        <dbReference type="RefSeq" id="XP_011024354.1"/>
    </source>
</evidence>
<feature type="compositionally biased region" description="Basic and acidic residues" evidence="4">
    <location>
        <begin position="174"/>
        <end position="183"/>
    </location>
</feature>
<protein>
    <submittedName>
        <fullName evidence="7">Shugoshin-1 isoform X11</fullName>
    </submittedName>
</protein>
<dbReference type="InterPro" id="IPR044693">
    <property type="entry name" value="SGO_plant"/>
</dbReference>
<dbReference type="PANTHER" id="PTHR34373:SF9">
    <property type="entry name" value="SHUGOSHIN 2"/>
    <property type="match status" value="1"/>
</dbReference>
<gene>
    <name evidence="7" type="primary">LOC105125544</name>
</gene>
<dbReference type="Pfam" id="PF07557">
    <property type="entry name" value="Shugoshin_C"/>
    <property type="match status" value="1"/>
</dbReference>
<dbReference type="InterPro" id="IPR011515">
    <property type="entry name" value="Shugoshin_C"/>
</dbReference>
<dbReference type="AlphaFoldDB" id="A0AAJ6XMU6"/>
<dbReference type="PANTHER" id="PTHR34373">
    <property type="entry name" value="SHUGOSHIN 2"/>
    <property type="match status" value="1"/>
</dbReference>
<feature type="region of interest" description="Disordered" evidence="4">
    <location>
        <begin position="164"/>
        <end position="226"/>
    </location>
</feature>
<feature type="domain" description="Shugoshin C-terminal" evidence="5">
    <location>
        <begin position="355"/>
        <end position="378"/>
    </location>
</feature>
<sequence>MEGVPVLDTENINVAGVKIKGERLEKGSLVGIAQRKTLVDINSFPAQRKMLADISNLSQRNQYGKSQSVLVSKEHVEKLQRDIMALTKLVADRNKIIELSAIELQKLRFNYQQLQQQNLQLAQTNSQMLAELNAGKDKLKACQHELGCKNGLLNAKKLELKEKTKKVRSQNMRNEVETIKGDKAAQFSQPEDNKPCNTKRKRQSKVQSLDSSAVKPGQTEENVEKKSVCLRRQSAMFKFGEEPTEKNIVTKSVCLRRQSARFKSGEEPTEKDTDTKSRICTGRQSTSVKSEDQLQEPAENLFQKDDANFHIPPLHDDPVRESCPTSSVTSVKIESETGNSVRRFETQELRRTSFRPTRRAAEKVQTYKEIPLNAKMRRSE</sequence>
<keyword evidence="6" id="KW-1185">Reference proteome</keyword>
<evidence type="ECO:0000256" key="2">
    <source>
        <dbReference type="ARBA" id="ARBA00022829"/>
    </source>
</evidence>
<dbReference type="RefSeq" id="XP_011024354.1">
    <property type="nucleotide sequence ID" value="XM_011026052.1"/>
</dbReference>
<feature type="region of interest" description="Disordered" evidence="4">
    <location>
        <begin position="260"/>
        <end position="294"/>
    </location>
</feature>
<dbReference type="GeneID" id="105125544"/>
<dbReference type="GO" id="GO:0005634">
    <property type="term" value="C:nucleus"/>
    <property type="evidence" value="ECO:0007669"/>
    <property type="project" value="InterPro"/>
</dbReference>
<feature type="region of interest" description="Disordered" evidence="4">
    <location>
        <begin position="313"/>
        <end position="334"/>
    </location>
</feature>
<dbReference type="Proteomes" id="UP000694918">
    <property type="component" value="Unplaced"/>
</dbReference>
<evidence type="ECO:0000256" key="3">
    <source>
        <dbReference type="SAM" id="Coils"/>
    </source>
</evidence>
<evidence type="ECO:0000259" key="5">
    <source>
        <dbReference type="Pfam" id="PF07557"/>
    </source>
</evidence>
<keyword evidence="3" id="KW-0175">Coiled coil</keyword>
<name>A0AAJ6XMU6_POPEU</name>
<evidence type="ECO:0000313" key="6">
    <source>
        <dbReference type="Proteomes" id="UP000694918"/>
    </source>
</evidence>
<evidence type="ECO:0000256" key="4">
    <source>
        <dbReference type="SAM" id="MobiDB-lite"/>
    </source>
</evidence>